<evidence type="ECO:0000313" key="2">
    <source>
        <dbReference type="EMBL" id="QDE71468.1"/>
    </source>
</evidence>
<feature type="region of interest" description="Disordered" evidence="1">
    <location>
        <begin position="473"/>
        <end position="534"/>
    </location>
</feature>
<name>A0AAE6KVF8_MYXXA</name>
<proteinExistence type="predicted"/>
<organism evidence="2 3">
    <name type="scientific">Myxococcus xanthus</name>
    <dbReference type="NCBI Taxonomy" id="34"/>
    <lineage>
        <taxon>Bacteria</taxon>
        <taxon>Pseudomonadati</taxon>
        <taxon>Myxococcota</taxon>
        <taxon>Myxococcia</taxon>
        <taxon>Myxococcales</taxon>
        <taxon>Cystobacterineae</taxon>
        <taxon>Myxococcaceae</taxon>
        <taxon>Myxococcus</taxon>
    </lineage>
</organism>
<evidence type="ECO:0000313" key="3">
    <source>
        <dbReference type="Proteomes" id="UP000320179"/>
    </source>
</evidence>
<dbReference type="NCBIfam" id="NF045524">
    <property type="entry name" value="MXAN_6640_HExxH"/>
    <property type="match status" value="1"/>
</dbReference>
<protein>
    <submittedName>
        <fullName evidence="2">Uncharacterized protein</fullName>
    </submittedName>
</protein>
<feature type="compositionally biased region" description="Gly residues" evidence="1">
    <location>
        <begin position="488"/>
        <end position="514"/>
    </location>
</feature>
<evidence type="ECO:0000256" key="1">
    <source>
        <dbReference type="SAM" id="MobiDB-lite"/>
    </source>
</evidence>
<reference evidence="2 3" key="1">
    <citation type="journal article" date="2019" name="Science">
        <title>Social genes are selection hotspots in kin groups of a soil microbe.</title>
        <authorList>
            <person name="Wielgoss S."/>
            <person name="Wolfensberger R."/>
            <person name="Sun L."/>
            <person name="Fiegna F."/>
            <person name="Velicer G.J."/>
        </authorList>
    </citation>
    <scope>NUCLEOTIDE SEQUENCE [LARGE SCALE GENOMIC DNA]</scope>
    <source>
        <strain evidence="2 3">MC3.5.9c15</strain>
    </source>
</reference>
<dbReference type="EMBL" id="CP017174">
    <property type="protein sequence ID" value="QDE71468.1"/>
    <property type="molecule type" value="Genomic_DNA"/>
</dbReference>
<accession>A0AAE6KVF8</accession>
<gene>
    <name evidence="2" type="ORF">BHS09_33275</name>
</gene>
<dbReference type="Proteomes" id="UP000320179">
    <property type="component" value="Chromosome"/>
</dbReference>
<dbReference type="AlphaFoldDB" id="A0AAE6KVF8"/>
<sequence>MQRDERAAVGDAERLGAAPREVGLPSMKLRALLLLIPFGCGPVQQASREPHERHDSFVTWEAGLQAGARPTSPSAMPPRFDEGEVVESVVSPGGRFRIHFSRSGSNAVPAADADGSGVPDAVESVASAYDRVAVFYEGLGFRLPPDDGWVGSDNGGDGRFDVYLVDFGGIADGAFRLDGCLEASSRCTGHMLQENDFAGYNYPSYGEAVDILASHEFFHAVQAAYHPGLGSVASEGTAVWASERYRPALDDLERFTASYLSRPDRTLVLDPEGPAVSFSYGTSIYFQFLSERFGDGVVRSLWEESVVTPSVRWPVLVETALQRDWGADFDTAFAEFALWNLATGSRRAQGAGYENGEGYAPLTVAPRTLPVSEPSVRVAAASTRYFEVEGGTASVTASFESAEGEDSPAIHLLVAAVTPAQVLRVARADGVGTLSARVDAEDATHVIVAVVDGRREGLGRYGRLCISGEDSGAPCATVPPPDPDGGVDLDGGVGGEPDGGVDAGPGGDLDGGVDAGVPGAPPLPPPRDEGGCSSAPGGLTWALLLLLVAAFIRR</sequence>